<dbReference type="InParanoid" id="A0A667WG80"/>
<dbReference type="Gene3D" id="3.40.50.12700">
    <property type="match status" value="1"/>
</dbReference>
<evidence type="ECO:0000313" key="3">
    <source>
        <dbReference type="Proteomes" id="UP000472263"/>
    </source>
</evidence>
<reference evidence="2" key="3">
    <citation type="submission" date="2025-09" db="UniProtKB">
        <authorList>
            <consortium name="Ensembl"/>
        </authorList>
    </citation>
    <scope>IDENTIFICATION</scope>
</reference>
<reference evidence="2" key="1">
    <citation type="submission" date="2019-06" db="EMBL/GenBank/DDBJ databases">
        <authorList>
            <consortium name="Wellcome Sanger Institute Data Sharing"/>
        </authorList>
    </citation>
    <scope>NUCLEOTIDE SEQUENCE [LARGE SCALE GENOMIC DNA]</scope>
</reference>
<organism evidence="2 3">
    <name type="scientific">Myripristis murdjan</name>
    <name type="common">pinecone soldierfish</name>
    <dbReference type="NCBI Taxonomy" id="586833"/>
    <lineage>
        <taxon>Eukaryota</taxon>
        <taxon>Metazoa</taxon>
        <taxon>Chordata</taxon>
        <taxon>Craniata</taxon>
        <taxon>Vertebrata</taxon>
        <taxon>Euteleostomi</taxon>
        <taxon>Actinopterygii</taxon>
        <taxon>Neopterygii</taxon>
        <taxon>Teleostei</taxon>
        <taxon>Neoteleostei</taxon>
        <taxon>Acanthomorphata</taxon>
        <taxon>Holocentriformes</taxon>
        <taxon>Holocentridae</taxon>
        <taxon>Myripristis</taxon>
    </lineage>
</organism>
<dbReference type="Gene3D" id="3.40.50.12690">
    <property type="match status" value="1"/>
</dbReference>
<protein>
    <submittedName>
        <fullName evidence="2">Uncharacterized protein</fullName>
    </submittedName>
</protein>
<feature type="region of interest" description="Disordered" evidence="1">
    <location>
        <begin position="127"/>
        <end position="146"/>
    </location>
</feature>
<keyword evidence="3" id="KW-1185">Reference proteome</keyword>
<dbReference type="Ensembl" id="ENSMMDT00005000060.1">
    <property type="protein sequence ID" value="ENSMMDP00005000057.1"/>
    <property type="gene ID" value="ENSMMDG00005000030.1"/>
</dbReference>
<dbReference type="AlphaFoldDB" id="A0A667WG80"/>
<sequence length="359" mass="39928">MPPFSTDDYHKLLQKITVLENKIHRLELNVEVNGLCGNDTTLPWTQSSGHEHGNANTQLISTTKALKKQEGREPDNISASGSPPWNTLGAKPKSKSLPGKMGGRVTGRTQRPEICDATGWPALSRQSACSSTPVHSGAQPWTAAKGRTNNKAPQQLSMRLENRFSPLLRLQGKLMTGPETLILGDHAVKDLRSMCSKNTKILCFPNDMVSDMTERVLHIVAGHPNVKNVIVHIRTNDVVKQQSEVLKRDFGDLLNTVSSLSAKVLISGPLPPVRKGVERFSRLLALNTWLAIACTVHSLHFIDNFNFFWDRRHLFKADGLFLNKSGVKLFISNLFYFLRHQSITVQLFLSSQLLPTSDL</sequence>
<accession>A0A667WG80</accession>
<name>A0A667WG80_9TELE</name>
<dbReference type="Proteomes" id="UP000472263">
    <property type="component" value="Chromosome 1"/>
</dbReference>
<dbReference type="GeneTree" id="ENSGT01050000245166"/>
<evidence type="ECO:0000313" key="2">
    <source>
        <dbReference type="Ensembl" id="ENSMMDP00005000057.1"/>
    </source>
</evidence>
<reference evidence="2" key="2">
    <citation type="submission" date="2025-08" db="UniProtKB">
        <authorList>
            <consortium name="Ensembl"/>
        </authorList>
    </citation>
    <scope>IDENTIFICATION</scope>
</reference>
<feature type="region of interest" description="Disordered" evidence="1">
    <location>
        <begin position="67"/>
        <end position="107"/>
    </location>
</feature>
<evidence type="ECO:0000256" key="1">
    <source>
        <dbReference type="SAM" id="MobiDB-lite"/>
    </source>
</evidence>
<proteinExistence type="predicted"/>
<dbReference type="SUPFAM" id="SSF52266">
    <property type="entry name" value="SGNH hydrolase"/>
    <property type="match status" value="1"/>
</dbReference>